<reference evidence="1 2" key="1">
    <citation type="journal article" date="2012" name="J. Bacteriol.">
        <title>Genome Sequence of the Lantibiotic Bacteriocin Producer Streptococcus salivarius Strain K12.</title>
        <authorList>
            <person name="Barretto C."/>
            <person name="Alvarez-Martin P."/>
            <person name="Foata F."/>
            <person name="Renault P."/>
            <person name="Berger B."/>
        </authorList>
    </citation>
    <scope>NUCLEOTIDE SEQUENCE [LARGE SCALE GENOMIC DNA]</scope>
    <source>
        <strain evidence="1 2">K12</strain>
    </source>
</reference>
<dbReference type="EMBL" id="ALIF01000001">
    <property type="protein sequence ID" value="EJO16913.1"/>
    <property type="molecule type" value="Genomic_DNA"/>
</dbReference>
<dbReference type="Proteomes" id="UP000006983">
    <property type="component" value="Unassembled WGS sequence"/>
</dbReference>
<protein>
    <submittedName>
        <fullName evidence="1">Uncharacterized protein</fullName>
    </submittedName>
</protein>
<name>J7TXU0_STRSL</name>
<comment type="caution">
    <text evidence="1">The sequence shown here is derived from an EMBL/GenBank/DDBJ whole genome shotgun (WGS) entry which is preliminary data.</text>
</comment>
<proteinExistence type="predicted"/>
<organism evidence="1 2">
    <name type="scientific">Streptococcus salivarius K12</name>
    <dbReference type="NCBI Taxonomy" id="1200793"/>
    <lineage>
        <taxon>Bacteria</taxon>
        <taxon>Bacillati</taxon>
        <taxon>Bacillota</taxon>
        <taxon>Bacilli</taxon>
        <taxon>Lactobacillales</taxon>
        <taxon>Streptococcaceae</taxon>
        <taxon>Streptococcus</taxon>
    </lineage>
</organism>
<sequence>MCNRMNPRKQKRKLHKVKDEKVLNSFNLTDENCSHNVDFLLDELFNLDSSDQERLVLKNKSDIEEILKQLKKEIEYISKGININVAIPILLIVLDKLYFNSEYKELKRLGIELKNCISILLLYGDKNILIKSSKLDHSFISLLERLILFEYIRTFQWLFSVDKTTPFFEISVSMRGVSFSKDGEKVFSEIFLIPGRLYGDAQRSVSTNNMLLFDNFSSYYKSLDQVIDGIEPKFIDAFRGTYFEYFKGINDKRYTKFWLGLKLRLELFVLFVIEQNNKGISKNIVFFKLNELQKIISKNFQNDDIEEGILIDRSFLDKEYLQNFNKIVSRPLIPLFDGNLLVASISNMIDSINIYIESFIFKMDTTETISEKDEVLFKEIYSKPFETEVIDLLKNSGYKSGEVTDKGAWRGYYDTREFVEEIANDTFIKENTGEIDCLAISEEKKIIYVIECKVLQFPTDYSSYRNRVSHIHGKYRTQLQKKANFVKSKFEGYVIRPILLLDKDITILRQYERNLDNLRILTFESLQYELKS</sequence>
<gene>
    <name evidence="1" type="ORF">RSSL_01991</name>
</gene>
<dbReference type="PATRIC" id="fig|1200793.3.peg.797"/>
<evidence type="ECO:0000313" key="1">
    <source>
        <dbReference type="EMBL" id="EJO16913.1"/>
    </source>
</evidence>
<dbReference type="AlphaFoldDB" id="J7TXU0"/>
<evidence type="ECO:0000313" key="2">
    <source>
        <dbReference type="Proteomes" id="UP000006983"/>
    </source>
</evidence>
<accession>J7TXU0</accession>
<keyword evidence="2" id="KW-1185">Reference proteome</keyword>